<dbReference type="PANTHER" id="PTHR13228:SF3">
    <property type="entry name" value="CONSERVED OLIGOMERIC GOLGI COMPLEX SUBUNIT 5"/>
    <property type="match status" value="1"/>
</dbReference>
<dbReference type="EMBL" id="UZAH01035155">
    <property type="protein sequence ID" value="VDP39346.1"/>
    <property type="molecule type" value="Genomic_DNA"/>
</dbReference>
<dbReference type="GO" id="GO:0006891">
    <property type="term" value="P:intra-Golgi vesicle-mediated transport"/>
    <property type="evidence" value="ECO:0007669"/>
    <property type="project" value="InterPro"/>
</dbReference>
<evidence type="ECO:0000313" key="2">
    <source>
        <dbReference type="Proteomes" id="UP000050761"/>
    </source>
</evidence>
<accession>A0A183GLF0</accession>
<dbReference type="GO" id="GO:0017119">
    <property type="term" value="C:Golgi transport complex"/>
    <property type="evidence" value="ECO:0007669"/>
    <property type="project" value="InterPro"/>
</dbReference>
<dbReference type="WBParaSite" id="HPBE_0002352001-mRNA-1">
    <property type="protein sequence ID" value="HPBE_0002352001-mRNA-1"/>
    <property type="gene ID" value="HPBE_0002352001"/>
</dbReference>
<evidence type="ECO:0000313" key="1">
    <source>
        <dbReference type="EMBL" id="VDP39346.1"/>
    </source>
</evidence>
<dbReference type="AlphaFoldDB" id="A0A183GLF0"/>
<gene>
    <name evidence="1" type="ORF">HPBE_LOCUS23519</name>
</gene>
<evidence type="ECO:0000313" key="3">
    <source>
        <dbReference type="WBParaSite" id="HPBE_0002352001-mRNA-1"/>
    </source>
</evidence>
<sequence length="542" mass="61787">MAHSAETDLEDYIWGRTKEQDYLERIILCDEFTSENILRRVSQIDESLNRQLRKGVEENLSRLLEQTTALEALDCTQRNVHSEMNDVYENCDKTLDALLNDYRNSIEKLEYLIVEKNLATDALKCEDLLDALEKRNEIVKRSEIISEIRGIVADNADLLSITWLKEALTTRLKAVENEVRRSAADDMRRGLVSLNASLIASAVRALENLGYTLTNSITAYCLCSCHRQLPNSVLILFTHSLTSQATILGKSQLMKFVEKLARIIRARVPLDAPFGLRFIQQMSRVLNSRPECAGPLFEALRPLKSSILSHSLARLHKIVEDQDFSTTQNWMFADLISAVEDEVKRLEWDNELREETQKNIQKCLSMVAKRLESELKLAPENLLLGDRLRSDQLKNYRLLEVANSLAAKWPTQATALLTFEHDAVSVIMESIRESIFTIVGAVHREVLGSKEVSPYMQVCFYHLPHVTRRPVGHQIVGCHQHLLRRSCRVPECSSGSSSLKGHREHHKVDSRPVQRSAATRWWAALWCPFDIPRNPVSVIALV</sequence>
<reference evidence="1 2" key="1">
    <citation type="submission" date="2018-11" db="EMBL/GenBank/DDBJ databases">
        <authorList>
            <consortium name="Pathogen Informatics"/>
        </authorList>
    </citation>
    <scope>NUCLEOTIDE SEQUENCE [LARGE SCALE GENOMIC DNA]</scope>
</reference>
<dbReference type="OrthoDB" id="18786at2759"/>
<dbReference type="Proteomes" id="UP000050761">
    <property type="component" value="Unassembled WGS sequence"/>
</dbReference>
<protein>
    <submittedName>
        <fullName evidence="3">Conserved oligomeric Golgi complex subunit 5</fullName>
    </submittedName>
</protein>
<accession>A0A3P8H7D4</accession>
<name>A0A183GLF0_HELPZ</name>
<organism evidence="2 3">
    <name type="scientific">Heligmosomoides polygyrus</name>
    <name type="common">Parasitic roundworm</name>
    <dbReference type="NCBI Taxonomy" id="6339"/>
    <lineage>
        <taxon>Eukaryota</taxon>
        <taxon>Metazoa</taxon>
        <taxon>Ecdysozoa</taxon>
        <taxon>Nematoda</taxon>
        <taxon>Chromadorea</taxon>
        <taxon>Rhabditida</taxon>
        <taxon>Rhabditina</taxon>
        <taxon>Rhabditomorpha</taxon>
        <taxon>Strongyloidea</taxon>
        <taxon>Heligmosomidae</taxon>
        <taxon>Heligmosomoides</taxon>
    </lineage>
</organism>
<proteinExistence type="predicted"/>
<dbReference type="InterPro" id="IPR019465">
    <property type="entry name" value="Cog5"/>
</dbReference>
<reference evidence="3" key="2">
    <citation type="submission" date="2019-09" db="UniProtKB">
        <authorList>
            <consortium name="WormBaseParasite"/>
        </authorList>
    </citation>
    <scope>IDENTIFICATION</scope>
</reference>
<keyword evidence="2" id="KW-1185">Reference proteome</keyword>
<dbReference type="PANTHER" id="PTHR13228">
    <property type="entry name" value="CONSERVED OLIGOMERIC GOLGI COMPLEX COMPONENT 5"/>
    <property type="match status" value="1"/>
</dbReference>